<keyword evidence="4 5" id="KW-0472">Membrane</keyword>
<dbReference type="RefSeq" id="WP_173211079.1">
    <property type="nucleotide sequence ID" value="NZ_CP053697.2"/>
</dbReference>
<evidence type="ECO:0000256" key="2">
    <source>
        <dbReference type="ARBA" id="ARBA00022692"/>
    </source>
</evidence>
<accession>A0A6M8G901</accession>
<dbReference type="EMBL" id="CP053697">
    <property type="protein sequence ID" value="QKE65305.1"/>
    <property type="molecule type" value="Genomic_DNA"/>
</dbReference>
<feature type="transmembrane region" description="Helical" evidence="5">
    <location>
        <begin position="20"/>
        <end position="45"/>
    </location>
</feature>
<sequence>MDEQNLTPIPSQEVRQWAMFCHLAALAGLVFPFGNLLGPLIVWQLKRELDPFIDEQGKEALNFQITVSIAMLVCMLLMVVVIGFLLLPLICLAALVLAIIGGIKANEGKAYRYPLCWRLVK</sequence>
<reference evidence="6" key="1">
    <citation type="submission" date="2020-07" db="EMBL/GenBank/DDBJ databases">
        <title>Nitrate ammonifying Pseudomonas campi sp. nov. isolated from German agricultural grassland.</title>
        <authorList>
            <person name="Timsy T."/>
            <person name="Ulrich A."/>
            <person name="Spanner T."/>
            <person name="Foesel B."/>
            <person name="Kolb S."/>
            <person name="Horn M.A."/>
            <person name="Behrendt U."/>
        </authorList>
    </citation>
    <scope>NUCLEOTIDE SEQUENCE</scope>
    <source>
        <strain evidence="6">S1-A32-2</strain>
    </source>
</reference>
<name>A0A6M8G901_9GAMM</name>
<evidence type="ECO:0000313" key="7">
    <source>
        <dbReference type="Proteomes" id="UP000501379"/>
    </source>
</evidence>
<dbReference type="InterPro" id="IPR019109">
    <property type="entry name" value="MamF_MmsF"/>
</dbReference>
<protein>
    <submittedName>
        <fullName evidence="6">DUF4870 domain-containing protein</fullName>
    </submittedName>
</protein>
<gene>
    <name evidence="6" type="ORF">HNE05_18730</name>
</gene>
<proteinExistence type="predicted"/>
<evidence type="ECO:0000256" key="4">
    <source>
        <dbReference type="ARBA" id="ARBA00023136"/>
    </source>
</evidence>
<keyword evidence="7" id="KW-1185">Reference proteome</keyword>
<dbReference type="KEGG" id="pcam:HNE05_18730"/>
<keyword evidence="3 5" id="KW-1133">Transmembrane helix</keyword>
<evidence type="ECO:0000256" key="5">
    <source>
        <dbReference type="SAM" id="Phobius"/>
    </source>
</evidence>
<dbReference type="AlphaFoldDB" id="A0A6M8G901"/>
<keyword evidence="2 5" id="KW-0812">Transmembrane</keyword>
<dbReference type="Pfam" id="PF09685">
    <property type="entry name" value="MamF_MmsF"/>
    <property type="match status" value="1"/>
</dbReference>
<comment type="subcellular location">
    <subcellularLocation>
        <location evidence="1">Membrane</location>
        <topology evidence="1">Multi-pass membrane protein</topology>
    </subcellularLocation>
</comment>
<evidence type="ECO:0000256" key="3">
    <source>
        <dbReference type="ARBA" id="ARBA00022989"/>
    </source>
</evidence>
<evidence type="ECO:0000313" key="6">
    <source>
        <dbReference type="EMBL" id="QKE65305.1"/>
    </source>
</evidence>
<feature type="transmembrane region" description="Helical" evidence="5">
    <location>
        <begin position="65"/>
        <end position="98"/>
    </location>
</feature>
<organism evidence="6 7">
    <name type="scientific">Aquipseudomonas campi</name>
    <dbReference type="NCBI Taxonomy" id="2731681"/>
    <lineage>
        <taxon>Bacteria</taxon>
        <taxon>Pseudomonadati</taxon>
        <taxon>Pseudomonadota</taxon>
        <taxon>Gammaproteobacteria</taxon>
        <taxon>Pseudomonadales</taxon>
        <taxon>Pseudomonadaceae</taxon>
        <taxon>Aquipseudomonas</taxon>
    </lineage>
</organism>
<dbReference type="Proteomes" id="UP000501379">
    <property type="component" value="Chromosome"/>
</dbReference>
<evidence type="ECO:0000256" key="1">
    <source>
        <dbReference type="ARBA" id="ARBA00004141"/>
    </source>
</evidence>